<comment type="subcellular location">
    <subcellularLocation>
        <location evidence="1">Cell inner membrane</location>
        <topology evidence="1">Multi-pass membrane protein</topology>
    </subcellularLocation>
</comment>
<feature type="transmembrane region" description="Helical" evidence="9">
    <location>
        <begin position="12"/>
        <end position="36"/>
    </location>
</feature>
<keyword evidence="6 9" id="KW-1133">Transmembrane helix</keyword>
<dbReference type="PANTHER" id="PTHR30574:SF1">
    <property type="entry name" value="SULPHUR TRANSPORT DOMAIN-CONTAINING PROTEIN"/>
    <property type="match status" value="1"/>
</dbReference>
<protein>
    <submittedName>
        <fullName evidence="10">YeeE/YedE family protein</fullName>
    </submittedName>
</protein>
<evidence type="ECO:0000313" key="11">
    <source>
        <dbReference type="Proteomes" id="UP001597296"/>
    </source>
</evidence>
<comment type="caution">
    <text evidence="10">The sequence shown here is derived from an EMBL/GenBank/DDBJ whole genome shotgun (WGS) entry which is preliminary data.</text>
</comment>
<accession>A0ABW5CEV6</accession>
<feature type="transmembrane region" description="Helical" evidence="9">
    <location>
        <begin position="250"/>
        <end position="280"/>
    </location>
</feature>
<keyword evidence="5 9" id="KW-0812">Transmembrane</keyword>
<keyword evidence="3" id="KW-1003">Cell membrane</keyword>
<evidence type="ECO:0000256" key="8">
    <source>
        <dbReference type="ARBA" id="ARBA00035655"/>
    </source>
</evidence>
<comment type="similarity">
    <text evidence="8">Belongs to the TsuA/YedE (TC 9.B.102) family.</text>
</comment>
<name>A0ABW5CEV6_9PROT</name>
<keyword evidence="7 9" id="KW-0472">Membrane</keyword>
<reference evidence="11" key="1">
    <citation type="journal article" date="2019" name="Int. J. Syst. Evol. Microbiol.">
        <title>The Global Catalogue of Microorganisms (GCM) 10K type strain sequencing project: providing services to taxonomists for standard genome sequencing and annotation.</title>
        <authorList>
            <consortium name="The Broad Institute Genomics Platform"/>
            <consortium name="The Broad Institute Genome Sequencing Center for Infectious Disease"/>
            <person name="Wu L."/>
            <person name="Ma J."/>
        </authorList>
    </citation>
    <scope>NUCLEOTIDE SEQUENCE [LARGE SCALE GENOMIC DNA]</scope>
    <source>
        <strain evidence="11">KCTC 15012</strain>
    </source>
</reference>
<evidence type="ECO:0000256" key="4">
    <source>
        <dbReference type="ARBA" id="ARBA00022519"/>
    </source>
</evidence>
<evidence type="ECO:0000256" key="7">
    <source>
        <dbReference type="ARBA" id="ARBA00023136"/>
    </source>
</evidence>
<dbReference type="RefSeq" id="WP_377318269.1">
    <property type="nucleotide sequence ID" value="NZ_JBHUIY010000040.1"/>
</dbReference>
<feature type="transmembrane region" description="Helical" evidence="9">
    <location>
        <begin position="119"/>
        <end position="140"/>
    </location>
</feature>
<keyword evidence="4" id="KW-0997">Cell inner membrane</keyword>
<organism evidence="10 11">
    <name type="scientific">Phaeospirillum tilakii</name>
    <dbReference type="NCBI Taxonomy" id="741673"/>
    <lineage>
        <taxon>Bacteria</taxon>
        <taxon>Pseudomonadati</taxon>
        <taxon>Pseudomonadota</taxon>
        <taxon>Alphaproteobacteria</taxon>
        <taxon>Rhodospirillales</taxon>
        <taxon>Rhodospirillaceae</taxon>
        <taxon>Phaeospirillum</taxon>
    </lineage>
</organism>
<feature type="transmembrane region" description="Helical" evidence="9">
    <location>
        <begin position="208"/>
        <end position="230"/>
    </location>
</feature>
<dbReference type="Proteomes" id="UP001597296">
    <property type="component" value="Unassembled WGS sequence"/>
</dbReference>
<proteinExistence type="inferred from homology"/>
<dbReference type="Pfam" id="PF04143">
    <property type="entry name" value="Sulf_transp"/>
    <property type="match status" value="1"/>
</dbReference>
<evidence type="ECO:0000313" key="10">
    <source>
        <dbReference type="EMBL" id="MFD2235256.1"/>
    </source>
</evidence>
<gene>
    <name evidence="10" type="ORF">ACFSNB_15720</name>
</gene>
<feature type="transmembrane region" description="Helical" evidence="9">
    <location>
        <begin position="301"/>
        <end position="323"/>
    </location>
</feature>
<keyword evidence="2" id="KW-0813">Transport</keyword>
<keyword evidence="11" id="KW-1185">Reference proteome</keyword>
<evidence type="ECO:0000256" key="1">
    <source>
        <dbReference type="ARBA" id="ARBA00004429"/>
    </source>
</evidence>
<dbReference type="PANTHER" id="PTHR30574">
    <property type="entry name" value="INNER MEMBRANE PROTEIN YEDE"/>
    <property type="match status" value="1"/>
</dbReference>
<evidence type="ECO:0000256" key="3">
    <source>
        <dbReference type="ARBA" id="ARBA00022475"/>
    </source>
</evidence>
<evidence type="ECO:0000256" key="5">
    <source>
        <dbReference type="ARBA" id="ARBA00022692"/>
    </source>
</evidence>
<feature type="transmembrane region" description="Helical" evidence="9">
    <location>
        <begin position="48"/>
        <end position="66"/>
    </location>
</feature>
<evidence type="ECO:0000256" key="9">
    <source>
        <dbReference type="SAM" id="Phobius"/>
    </source>
</evidence>
<evidence type="ECO:0000256" key="6">
    <source>
        <dbReference type="ARBA" id="ARBA00022989"/>
    </source>
</evidence>
<evidence type="ECO:0000256" key="2">
    <source>
        <dbReference type="ARBA" id="ARBA00022448"/>
    </source>
</evidence>
<feature type="transmembrane region" description="Helical" evidence="9">
    <location>
        <begin position="329"/>
        <end position="348"/>
    </location>
</feature>
<dbReference type="EMBL" id="JBHUIY010000040">
    <property type="protein sequence ID" value="MFD2235256.1"/>
    <property type="molecule type" value="Genomic_DNA"/>
</dbReference>
<feature type="transmembrane region" description="Helical" evidence="9">
    <location>
        <begin position="174"/>
        <end position="196"/>
    </location>
</feature>
<dbReference type="InterPro" id="IPR007272">
    <property type="entry name" value="Sulf_transp_TsuA/YedE"/>
</dbReference>
<feature type="transmembrane region" description="Helical" evidence="9">
    <location>
        <begin position="86"/>
        <end position="107"/>
    </location>
</feature>
<sequence length="367" mass="36185">MPDLPSPVLVALAAALGGGLFGAVSQATGFCAMGAVSDLVLFGDRRRLRAWLLAAAVALFGAQALQGAGLIDLGPSAYLATPTLPLAGALLGGLTFGIGMTLAGGCGAKSLVRLGGGNLKALLVLLVVGISAMATLKGVLAPLRQGFERLTALPLSPLGLSRPSLPALLEGAGLPPAAAVAVAVAGLGGGLAWWCLKDEGFRRSPADLGGGVAIGLLVPAGWATTGILGADPFEPAALASFSFVAPIGAALVYLMTATGASLSFAVASVGGVVAGAFAVARWQGRFQLETFTDRDDFLRHLAGAALMGVGGVLAMGCTIGQGVTGLSTLALASPLALAGLILGAMIGLRRLETGSTAAALGSLLCRR</sequence>